<keyword evidence="3 7" id="KW-0863">Zinc-finger</keyword>
<evidence type="ECO:0000256" key="6">
    <source>
        <dbReference type="ARBA" id="ARBA00023242"/>
    </source>
</evidence>
<feature type="compositionally biased region" description="Pro residues" evidence="9">
    <location>
        <begin position="64"/>
        <end position="99"/>
    </location>
</feature>
<feature type="region of interest" description="Disordered" evidence="9">
    <location>
        <begin position="957"/>
        <end position="991"/>
    </location>
</feature>
<evidence type="ECO:0000256" key="4">
    <source>
        <dbReference type="ARBA" id="ARBA00022833"/>
    </source>
</evidence>
<keyword evidence="12" id="KW-1185">Reference proteome</keyword>
<evidence type="ECO:0000259" key="11">
    <source>
        <dbReference type="PROSITE" id="PS50809"/>
    </source>
</evidence>
<feature type="compositionally biased region" description="Acidic residues" evidence="9">
    <location>
        <begin position="33"/>
        <end position="47"/>
    </location>
</feature>
<evidence type="ECO:0000313" key="13">
    <source>
        <dbReference type="RefSeq" id="XP_052120552.1"/>
    </source>
</evidence>
<feature type="compositionally biased region" description="Polar residues" evidence="9">
    <location>
        <begin position="647"/>
        <end position="656"/>
    </location>
</feature>
<keyword evidence="1 8" id="KW-0479">Metal-binding</keyword>
<dbReference type="PROSITE" id="PS50809">
    <property type="entry name" value="DM_2"/>
    <property type="match status" value="1"/>
</dbReference>
<feature type="compositionally biased region" description="Polar residues" evidence="9">
    <location>
        <begin position="820"/>
        <end position="832"/>
    </location>
</feature>
<evidence type="ECO:0000256" key="8">
    <source>
        <dbReference type="PROSITE-ProRule" id="PRU00070"/>
    </source>
</evidence>
<dbReference type="Gene3D" id="4.10.1040.10">
    <property type="entry name" value="DM DNA-binding domain"/>
    <property type="match status" value="1"/>
</dbReference>
<accession>A0A9C6U094</accession>
<dbReference type="PROSITE" id="PS50157">
    <property type="entry name" value="ZINC_FINGER_C2H2_2"/>
    <property type="match status" value="3"/>
</dbReference>
<dbReference type="Proteomes" id="UP000504606">
    <property type="component" value="Unplaced"/>
</dbReference>
<sequence>MQRVQLSVRALRPALQRSPLCDLGVAGAASDASGDESDEFKDEEEPAPPEPPDRGARARGGGAPLPPLAPWPPLPPPMPPLPKEAPPALPPLPPLPASPPLDENHNKPKGGVIWDDDMGLESLGDALNREKELIARWDMADLVVLSDLKDDVEAASPSRKPPATPEPPGWPRSGSDSRSAKGSGTSACSRSGSRKRSRSTSRSKRCSRSRSRSRCRKRSASPSPTRRRSRSRSRRRSRSRSRRRSPVGSSDGRRGRRRRRRRRRSSSSSSRSLSRSRSRSRSRLSSPSPSRSRGPGRGWRGARGRGRSRHRSGDSRGRRSRSRSTCIVSRSVVDVKRGRGAAPSARGGRGDLLRVAVAAVAAVAAPARSRSPPSQSSSRSPPSLPSTRPSSAEGTTGFTMQNDADTVEEFDLQDRLVKGAWRKSGGRRPTPCKMCMNHGLLRMFVGAHRAHCRYLGCACDLCVESRRRLGSSEGKLIKCTMCENHGEDVLFSQEHKFRCKYFKCMCRLCRGVRTRFKAHMQNKTLCPLCERHQVFTFDDNVHLKLCRFRGCRCHLCQAASPPHRLGLVASYGSDGDSRDGLEGPLSRKGRDSPDPGEAEPPPPGVDEEPPGPLVTLPGMDKYRDVTPSPSPDADEDVAPTEVDATNKVASSATNQGEGIGSEATPPTKSDPGERNSSAGPFSGLEETVDAISEFLRNSDSGPMSPSPTTAAHHNEDTDDTLENIDLEALLDDLMEEDAPAEEHTSPNVSSQASPSISRTKSETTPSLPSLKTTMPSTPLRSSSQRSLEPMLGKPSEDSPSSDNSYRLRLTPSPDERHSGTESLHQSHGGASSNLVVFELEASLDDDDEEDLDLDDTLSDRLVIDLDAASDLTVTPAGTPTPLDDAARVSPSRMIPDPTTKTESSAVTAEAKTEPGGTAQTSPANQRYCAFCRNHGKLRVLKGHKTSCEYRQKCKCPPCEKRSQQNQRLASGQPSPRGRGRPRIRDVGFGGIPRTVESSQVHLGDQISQEAKIKVEDYGVTPVSVKLEEINSVLVKQDESNAKTKDPEDIPLIFRLQSSINEKIKKLGIKPLSDNLDVKPTESMKLEDKPLYVRLQEFRMKSKDNAKPGPLCSKLLKKTIKKKKIKSSPADKSQKEVKSQPLVGIPSDQIAKVCSEVQSQALYKETKVMSSNNAKEDKFKCETLNESKLVSAKVDECMEPLKKIKVSPESGTKSTKFQVITILNNTVIGKVTVRNEAEMLATPEDFSEPKMLEKVSNNISALPLEHTHSLSQLEHLAVSPPSVQSSPQALLRKQATPTTPTSPMDLSVARSSQYTLRSPEVTVLSPPDAKPRLPLKLKLKLTASPSSSPQDRSSPSSTTSAPKVYCVVPSASAPSPSEPEPQAIPACVSAPPAFPPSAKVPQSIPPSANAPQSLPPFSNAPQSLPPFSNAPQSLPPSANVPQSLPPSANVPQPFPTCSNVRQAHIPSSNVHQPFPPSSNASHAFPAATNSHQPLATSASPNFTGSASLPQAYKPSTSAPPAYFSSPVSQVPPGRATASSAPPCFGPAPSATARLSACEAESALPELVDLEDVLGVGDGTLAAAAKPVPAPSTVAAGTWKVPAAPVPQVAARRAQQLASWGSVKKSADPMASLARMAASWGGSAAVVPSIPASPVGPGPPTFRAPAAPAPARPWESTSVIINKTHPCGDCGLRQPSALAAARHRVDHHTACTRRECDKCSGVSWSKLQSDVHQALAHPPGVQHRCPVCAACFPSDVMLTTHLLTMKDPPHVDMRSSLPAEQAKLTCPICWRFRAKDPKVLGSHVRLEHANCTPFACDEPGCSLAFDAPLALQTHRQRHNLDNAQERCLACCVPFVTRELLNDHWRQKHSGVSPFACPLCSKSFRAPAGLTQHIRRQHPGSTPFRCREEGCNRSFPCVALLHEHACESRHMSLPAPSHLFTQPKLWQPQLDPVSSAATSTPSTCSVCPASLPDEWSLIDHQDVEHMNLVPIARATQLLSLTRDAELLRPRQGYFPPSPYASDSVTTSRAPYSTAQTSVQPQVQPQITPHYSSQSQDPSQPQIPPHYPSQPQIPPHYPSQPQTQLPSFTNRPVFAQPPQTFVQSTSYVQTASFVQPPLYSEFKQT</sequence>
<dbReference type="InterPro" id="IPR036236">
    <property type="entry name" value="Znf_C2H2_sf"/>
</dbReference>
<dbReference type="RefSeq" id="XP_052120552.1">
    <property type="nucleotide sequence ID" value="XM_052264592.1"/>
</dbReference>
<feature type="region of interest" description="Disordered" evidence="9">
    <location>
        <begin position="1121"/>
        <end position="1140"/>
    </location>
</feature>
<feature type="compositionally biased region" description="Polar residues" evidence="9">
    <location>
        <begin position="174"/>
        <end position="185"/>
    </location>
</feature>
<feature type="region of interest" description="Disordered" evidence="9">
    <location>
        <begin position="364"/>
        <end position="404"/>
    </location>
</feature>
<organism evidence="12 13">
    <name type="scientific">Frankliniella occidentalis</name>
    <name type="common">Western flower thrips</name>
    <name type="synonym">Euthrips occidentalis</name>
    <dbReference type="NCBI Taxonomy" id="133901"/>
    <lineage>
        <taxon>Eukaryota</taxon>
        <taxon>Metazoa</taxon>
        <taxon>Ecdysozoa</taxon>
        <taxon>Arthropoda</taxon>
        <taxon>Hexapoda</taxon>
        <taxon>Insecta</taxon>
        <taxon>Pterygota</taxon>
        <taxon>Neoptera</taxon>
        <taxon>Paraneoptera</taxon>
        <taxon>Thysanoptera</taxon>
        <taxon>Terebrantia</taxon>
        <taxon>Thripoidea</taxon>
        <taxon>Thripidae</taxon>
        <taxon>Frankliniella</taxon>
    </lineage>
</organism>
<evidence type="ECO:0000313" key="12">
    <source>
        <dbReference type="Proteomes" id="UP000504606"/>
    </source>
</evidence>
<name>A0A9C6U094_FRAOC</name>
<gene>
    <name evidence="13" type="primary">LOC113208686</name>
</gene>
<evidence type="ECO:0000256" key="1">
    <source>
        <dbReference type="ARBA" id="ARBA00022723"/>
    </source>
</evidence>
<feature type="region of interest" description="Disordered" evidence="9">
    <location>
        <begin position="1275"/>
        <end position="1361"/>
    </location>
</feature>
<keyword evidence="4 8" id="KW-0862">Zinc</keyword>
<evidence type="ECO:0000256" key="9">
    <source>
        <dbReference type="SAM" id="MobiDB-lite"/>
    </source>
</evidence>
<feature type="compositionally biased region" description="Polar residues" evidence="9">
    <location>
        <begin position="695"/>
        <end position="711"/>
    </location>
</feature>
<keyword evidence="2" id="KW-0677">Repeat</keyword>
<dbReference type="PROSITE" id="PS00028">
    <property type="entry name" value="ZINC_FINGER_C2H2_1"/>
    <property type="match status" value="5"/>
</dbReference>
<keyword evidence="6 8" id="KW-0539">Nucleus</keyword>
<protein>
    <submittedName>
        <fullName evidence="13">Uncharacterized protein LOC113208686 isoform X1</fullName>
    </submittedName>
</protein>
<feature type="compositionally biased region" description="Pro residues" evidence="9">
    <location>
        <begin position="159"/>
        <end position="170"/>
    </location>
</feature>
<feature type="compositionally biased region" description="Pro residues" evidence="9">
    <location>
        <begin position="2057"/>
        <end position="2074"/>
    </location>
</feature>
<evidence type="ECO:0000256" key="5">
    <source>
        <dbReference type="ARBA" id="ARBA00023125"/>
    </source>
</evidence>
<feature type="region of interest" description="Disordered" evidence="9">
    <location>
        <begin position="2006"/>
        <end position="2092"/>
    </location>
</feature>
<dbReference type="SUPFAM" id="SSF57667">
    <property type="entry name" value="beta-beta-alpha zinc fingers"/>
    <property type="match status" value="1"/>
</dbReference>
<evidence type="ECO:0000256" key="2">
    <source>
        <dbReference type="ARBA" id="ARBA00022737"/>
    </source>
</evidence>
<dbReference type="InterPro" id="IPR036407">
    <property type="entry name" value="DM_DNA-bd_sf"/>
</dbReference>
<feature type="compositionally biased region" description="Polar residues" evidence="9">
    <location>
        <begin position="1404"/>
        <end position="1517"/>
    </location>
</feature>
<feature type="domain" description="C2H2-type" evidence="10">
    <location>
        <begin position="1843"/>
        <end position="1871"/>
    </location>
</feature>
<dbReference type="GO" id="GO:0043565">
    <property type="term" value="F:sequence-specific DNA binding"/>
    <property type="evidence" value="ECO:0007669"/>
    <property type="project" value="InterPro"/>
</dbReference>
<feature type="compositionally biased region" description="Low complexity" evidence="9">
    <location>
        <begin position="1275"/>
        <end position="1290"/>
    </location>
</feature>
<feature type="compositionally biased region" description="Low complexity" evidence="9">
    <location>
        <begin position="1339"/>
        <end position="1359"/>
    </location>
</feature>
<feature type="compositionally biased region" description="Polar residues" evidence="9">
    <location>
        <begin position="745"/>
        <end position="786"/>
    </location>
</feature>
<feature type="region of interest" description="Disordered" evidence="9">
    <location>
        <begin position="569"/>
        <end position="832"/>
    </location>
</feature>
<feature type="compositionally biased region" description="Basic residues" evidence="9">
    <location>
        <begin position="254"/>
        <end position="265"/>
    </location>
</feature>
<comment type="subcellular location">
    <subcellularLocation>
        <location evidence="8">Nucleus</location>
    </subcellularLocation>
</comment>
<keyword evidence="5 8" id="KW-0238">DNA-binding</keyword>
<feature type="compositionally biased region" description="Low complexity" evidence="9">
    <location>
        <begin position="283"/>
        <end position="293"/>
    </location>
</feature>
<dbReference type="InterPro" id="IPR013087">
    <property type="entry name" value="Znf_C2H2_type"/>
</dbReference>
<feature type="compositionally biased region" description="Polar residues" evidence="9">
    <location>
        <begin position="2017"/>
        <end position="2047"/>
    </location>
</feature>
<dbReference type="PANTHER" id="PTHR24403">
    <property type="entry name" value="ZINC FINGER PROTEIN"/>
    <property type="match status" value="1"/>
</dbReference>
<feature type="region of interest" description="Disordered" evidence="9">
    <location>
        <begin position="1"/>
        <end position="118"/>
    </location>
</feature>
<dbReference type="Gene3D" id="3.30.160.60">
    <property type="entry name" value="Classic Zinc Finger"/>
    <property type="match status" value="1"/>
</dbReference>
<dbReference type="InterPro" id="IPR001275">
    <property type="entry name" value="DM_DNA-bd"/>
</dbReference>
<feature type="region of interest" description="Disordered" evidence="9">
    <location>
        <begin position="1395"/>
        <end position="1541"/>
    </location>
</feature>
<dbReference type="PANTHER" id="PTHR24403:SF67">
    <property type="entry name" value="FI01116P-RELATED"/>
    <property type="match status" value="1"/>
</dbReference>
<feature type="region of interest" description="Disordered" evidence="9">
    <location>
        <begin position="871"/>
        <end position="922"/>
    </location>
</feature>
<dbReference type="SMART" id="SM00301">
    <property type="entry name" value="DM"/>
    <property type="match status" value="2"/>
</dbReference>
<dbReference type="GO" id="GO:0008270">
    <property type="term" value="F:zinc ion binding"/>
    <property type="evidence" value="ECO:0007669"/>
    <property type="project" value="UniProtKB-KW"/>
</dbReference>
<dbReference type="OrthoDB" id="8691423at2759"/>
<feature type="compositionally biased region" description="Acidic residues" evidence="9">
    <location>
        <begin position="716"/>
        <end position="739"/>
    </location>
</feature>
<evidence type="ECO:0000256" key="7">
    <source>
        <dbReference type="PROSITE-ProRule" id="PRU00042"/>
    </source>
</evidence>
<reference evidence="13" key="1">
    <citation type="submission" date="2025-08" db="UniProtKB">
        <authorList>
            <consortium name="RefSeq"/>
        </authorList>
    </citation>
    <scope>IDENTIFICATION</scope>
    <source>
        <tissue evidence="13">Whole organism</tissue>
    </source>
</reference>
<dbReference type="GO" id="GO:0005634">
    <property type="term" value="C:nucleus"/>
    <property type="evidence" value="ECO:0007669"/>
    <property type="project" value="UniProtKB-SubCell"/>
</dbReference>
<feature type="domain" description="C2H2-type" evidence="10">
    <location>
        <begin position="1812"/>
        <end position="1841"/>
    </location>
</feature>
<feature type="compositionally biased region" description="Polar residues" evidence="9">
    <location>
        <begin position="1294"/>
        <end position="1315"/>
    </location>
</feature>
<dbReference type="GO" id="GO:0006355">
    <property type="term" value="P:regulation of DNA-templated transcription"/>
    <property type="evidence" value="ECO:0007669"/>
    <property type="project" value="InterPro"/>
</dbReference>
<dbReference type="SMART" id="SM00355">
    <property type="entry name" value="ZnF_C2H2"/>
    <property type="match status" value="9"/>
</dbReference>
<feature type="compositionally biased region" description="Low complexity" evidence="9">
    <location>
        <begin position="364"/>
        <end position="392"/>
    </location>
</feature>
<evidence type="ECO:0000256" key="3">
    <source>
        <dbReference type="ARBA" id="ARBA00022771"/>
    </source>
</evidence>
<feature type="region of interest" description="Disordered" evidence="9">
    <location>
        <begin position="152"/>
        <end position="331"/>
    </location>
</feature>
<evidence type="ECO:0000259" key="10">
    <source>
        <dbReference type="PROSITE" id="PS50157"/>
    </source>
</evidence>
<feature type="compositionally biased region" description="Basic residues" evidence="9">
    <location>
        <begin position="300"/>
        <end position="310"/>
    </location>
</feature>
<feature type="compositionally biased region" description="Basic residues" evidence="9">
    <location>
        <begin position="192"/>
        <end position="245"/>
    </location>
</feature>
<feature type="DNA-binding region" description="DM" evidence="8">
    <location>
        <begin position="928"/>
        <end position="977"/>
    </location>
</feature>
<feature type="domain" description="C2H2-type" evidence="10">
    <location>
        <begin position="1872"/>
        <end position="1900"/>
    </location>
</feature>
<feature type="domain" description="DM" evidence="11">
    <location>
        <begin position="928"/>
        <end position="977"/>
    </location>
</feature>
<dbReference type="GeneID" id="113208686"/>
<dbReference type="SUPFAM" id="SSF82927">
    <property type="entry name" value="Cysteine-rich DNA binding domain, (DM domain)"/>
    <property type="match status" value="3"/>
</dbReference>
<proteinExistence type="predicted"/>
<feature type="compositionally biased region" description="Polar residues" evidence="9">
    <location>
        <begin position="393"/>
        <end position="404"/>
    </location>
</feature>
<dbReference type="InterPro" id="IPR050688">
    <property type="entry name" value="Zinc_finger/UBP_domain"/>
</dbReference>
<dbReference type="Pfam" id="PF00751">
    <property type="entry name" value="DM"/>
    <property type="match status" value="1"/>
</dbReference>